<evidence type="ECO:0000313" key="2">
    <source>
        <dbReference type="Proteomes" id="UP000886595"/>
    </source>
</evidence>
<dbReference type="Proteomes" id="UP000886595">
    <property type="component" value="Unassembled WGS sequence"/>
</dbReference>
<comment type="caution">
    <text evidence="1">The sequence shown here is derived from an EMBL/GenBank/DDBJ whole genome shotgun (WGS) entry which is preliminary data.</text>
</comment>
<protein>
    <submittedName>
        <fullName evidence="1">Uncharacterized protein</fullName>
    </submittedName>
</protein>
<accession>A0A8X7V8P6</accession>
<evidence type="ECO:0000313" key="1">
    <source>
        <dbReference type="EMBL" id="KAG2303831.1"/>
    </source>
</evidence>
<name>A0A8X7V8P6_BRACI</name>
<keyword evidence="2" id="KW-1185">Reference proteome</keyword>
<dbReference type="EMBL" id="JAAMPC010000007">
    <property type="protein sequence ID" value="KAG2303831.1"/>
    <property type="molecule type" value="Genomic_DNA"/>
</dbReference>
<sequence>MLSANWITDTLPRPPMYHPTNPITLSLKVSDLLVENTTFWNIPMLRQTFAHDDVDRILSIRAKPHLQDAKRWGFKPFGSYTSQSAAPLPPLEKPNLRSRGTQVDATCASCGHSYQTEPKSKLLIHPYIDLFPGSSGTSGKLETPSCLNALNSQLRTSGTRLWKTLRSGLMSMSRIIFEFSSPSLRDALANPNSHPELRWLFDAVNVLLQKIEFWCLRLAPSSENIAVMEIAVSVTRDSRLHFYVVCNGPSWLRSLLSKEAAT</sequence>
<organism evidence="1 2">
    <name type="scientific">Brassica carinata</name>
    <name type="common">Ethiopian mustard</name>
    <name type="synonym">Abyssinian cabbage</name>
    <dbReference type="NCBI Taxonomy" id="52824"/>
    <lineage>
        <taxon>Eukaryota</taxon>
        <taxon>Viridiplantae</taxon>
        <taxon>Streptophyta</taxon>
        <taxon>Embryophyta</taxon>
        <taxon>Tracheophyta</taxon>
        <taxon>Spermatophyta</taxon>
        <taxon>Magnoliopsida</taxon>
        <taxon>eudicotyledons</taxon>
        <taxon>Gunneridae</taxon>
        <taxon>Pentapetalae</taxon>
        <taxon>rosids</taxon>
        <taxon>malvids</taxon>
        <taxon>Brassicales</taxon>
        <taxon>Brassicaceae</taxon>
        <taxon>Brassiceae</taxon>
        <taxon>Brassica</taxon>
    </lineage>
</organism>
<dbReference type="AlphaFoldDB" id="A0A8X7V8P6"/>
<gene>
    <name evidence="1" type="ORF">Bca52824_032482</name>
</gene>
<proteinExistence type="predicted"/>
<reference evidence="1 2" key="1">
    <citation type="submission" date="2020-02" db="EMBL/GenBank/DDBJ databases">
        <authorList>
            <person name="Ma Q."/>
            <person name="Huang Y."/>
            <person name="Song X."/>
            <person name="Pei D."/>
        </authorList>
    </citation>
    <scope>NUCLEOTIDE SEQUENCE [LARGE SCALE GENOMIC DNA]</scope>
    <source>
        <strain evidence="1">Sxm20200214</strain>
        <tissue evidence="1">Leaf</tissue>
    </source>
</reference>